<evidence type="ECO:0000313" key="4">
    <source>
        <dbReference type="EMBL" id="KDN25578.1"/>
    </source>
</evidence>
<reference evidence="4 5" key="1">
    <citation type="journal article" date="2014" name="Genome Announc.">
        <title>Draft Genome Sequence of Moraxella bovoculi Strain 237T (ATCC BAA-1259T) Isolated from a Calf with Infectious Bovine Keratoconjunctivitis.</title>
        <authorList>
            <person name="Calcutt M.J."/>
            <person name="Foecking M.F."/>
            <person name="Martin N.T."/>
            <person name="Mhlanga-Mutangadura T."/>
            <person name="Reilly T.J."/>
        </authorList>
    </citation>
    <scope>NUCLEOTIDE SEQUENCE [LARGE SCALE GENOMIC DNA]</scope>
    <source>
        <strain evidence="4 5">237</strain>
    </source>
</reference>
<keyword evidence="1" id="KW-0547">Nucleotide-binding</keyword>
<dbReference type="GO" id="GO:0016887">
    <property type="term" value="F:ATP hydrolysis activity"/>
    <property type="evidence" value="ECO:0007669"/>
    <property type="project" value="InterPro"/>
</dbReference>
<dbReference type="InterPro" id="IPR050334">
    <property type="entry name" value="Molybdenum_import_ModC"/>
</dbReference>
<protein>
    <submittedName>
        <fullName evidence="4">Molybdate ABC transporter ATPase</fullName>
    </submittedName>
</protein>
<dbReference type="GO" id="GO:0005524">
    <property type="term" value="F:ATP binding"/>
    <property type="evidence" value="ECO:0007669"/>
    <property type="project" value="UniProtKB-KW"/>
</dbReference>
<dbReference type="InterPro" id="IPR027417">
    <property type="entry name" value="P-loop_NTPase"/>
</dbReference>
<keyword evidence="2" id="KW-0067">ATP-binding</keyword>
<dbReference type="InterPro" id="IPR003439">
    <property type="entry name" value="ABC_transporter-like_ATP-bd"/>
</dbReference>
<proteinExistence type="predicted"/>
<keyword evidence="5" id="KW-1185">Reference proteome</keyword>
<dbReference type="EMBL" id="AOMT01000010">
    <property type="protein sequence ID" value="KDN25578.1"/>
    <property type="molecule type" value="Genomic_DNA"/>
</dbReference>
<dbReference type="SUPFAM" id="SSF52540">
    <property type="entry name" value="P-loop containing nucleoside triphosphate hydrolases"/>
    <property type="match status" value="1"/>
</dbReference>
<dbReference type="SMART" id="SM00382">
    <property type="entry name" value="AAA"/>
    <property type="match status" value="1"/>
</dbReference>
<dbReference type="eggNOG" id="COG4148">
    <property type="taxonomic scope" value="Bacteria"/>
</dbReference>
<dbReference type="InterPro" id="IPR017871">
    <property type="entry name" value="ABC_transporter-like_CS"/>
</dbReference>
<dbReference type="InterPro" id="IPR003593">
    <property type="entry name" value="AAA+_ATPase"/>
</dbReference>
<dbReference type="AlphaFoldDB" id="A0A066UMZ7"/>
<evidence type="ECO:0000256" key="2">
    <source>
        <dbReference type="ARBA" id="ARBA00022840"/>
    </source>
</evidence>
<dbReference type="Pfam" id="PF00005">
    <property type="entry name" value="ABC_tran"/>
    <property type="match status" value="1"/>
</dbReference>
<dbReference type="RefSeq" id="WP_036363541.1">
    <property type="nucleotide sequence ID" value="NZ_AOMT01000010.1"/>
</dbReference>
<organism evidence="4 5">
    <name type="scientific">Moraxella bovoculi 237</name>
    <dbReference type="NCBI Taxonomy" id="743974"/>
    <lineage>
        <taxon>Bacteria</taxon>
        <taxon>Pseudomonadati</taxon>
        <taxon>Pseudomonadota</taxon>
        <taxon>Gammaproteobacteria</taxon>
        <taxon>Moraxellales</taxon>
        <taxon>Moraxellaceae</taxon>
        <taxon>Moraxella</taxon>
    </lineage>
</organism>
<evidence type="ECO:0000256" key="1">
    <source>
        <dbReference type="ARBA" id="ARBA00022741"/>
    </source>
</evidence>
<dbReference type="Gene3D" id="3.40.50.300">
    <property type="entry name" value="P-loop containing nucleotide triphosphate hydrolases"/>
    <property type="match status" value="1"/>
</dbReference>
<evidence type="ECO:0000313" key="5">
    <source>
        <dbReference type="Proteomes" id="UP000035860"/>
    </source>
</evidence>
<gene>
    <name evidence="4" type="ORF">MBO_03267</name>
</gene>
<dbReference type="OrthoDB" id="9802264at2"/>
<comment type="caution">
    <text evidence="4">The sequence shown here is derived from an EMBL/GenBank/DDBJ whole genome shotgun (WGS) entry which is preliminary data.</text>
</comment>
<sequence length="203" mass="23051">MFDCQFRLSLGKKMLDIHLVKSAPVVGIFGRSGAGKSSILHALAGIITPTEGYIIIDGQVWFDDKTNLSPQSRRVGLVFQDAQLFPHKSVMDNLLFGYNNITPSDRRFNPDEIIELLKLDTLTHRHPKNLSGGEKQRVALGRALLYSPKLLLLDEPLSALDREHKDEILPFFEHIRDTLAIPMLYVSHDKSEIERLTDEMLYL</sequence>
<dbReference type="PROSITE" id="PS50893">
    <property type="entry name" value="ABC_TRANSPORTER_2"/>
    <property type="match status" value="1"/>
</dbReference>
<evidence type="ECO:0000259" key="3">
    <source>
        <dbReference type="PROSITE" id="PS50893"/>
    </source>
</evidence>
<feature type="domain" description="ABC transporter" evidence="3">
    <location>
        <begin position="1"/>
        <end position="203"/>
    </location>
</feature>
<dbReference type="PANTHER" id="PTHR43514:SF4">
    <property type="entry name" value="ABC TRANSPORTER I FAMILY MEMBER 10"/>
    <property type="match status" value="1"/>
</dbReference>
<dbReference type="PROSITE" id="PS00211">
    <property type="entry name" value="ABC_TRANSPORTER_1"/>
    <property type="match status" value="1"/>
</dbReference>
<dbReference type="Proteomes" id="UP000035860">
    <property type="component" value="Unassembled WGS sequence"/>
</dbReference>
<name>A0A066UMZ7_9GAMM</name>
<dbReference type="PANTHER" id="PTHR43514">
    <property type="entry name" value="ABC TRANSPORTER I FAMILY MEMBER 10"/>
    <property type="match status" value="1"/>
</dbReference>
<accession>A0A066UMZ7</accession>